<dbReference type="SUPFAM" id="SSF48452">
    <property type="entry name" value="TPR-like"/>
    <property type="match status" value="1"/>
</dbReference>
<protein>
    <submittedName>
        <fullName evidence="4">Glycosyltransferase</fullName>
    </submittedName>
</protein>
<sequence>MTTRSGICGRLLGVDVSQSMGRGGSAGGLAGCARETGYDDRARRRGSVNDELVPSRTSRRRTRRRGRSVLDHAFYREMYPDVAELSDHELNEHWRTVGAAQGRIGTREDLRAHLGEAASLLPETFDWRSYLAFNRDLAKNGWNGVEAAEHYVRAGHKAKLPADLTAFLDRKGLSLDDLPEDFEWQAYLALNPDVVEAGYSTRDGAIAHYLQYGIGRHWRRYQFDAGFYADYYLWDAPSADGRREIEHWLDVGRALGWHPTAAAWLKSLGVKADLSMVVPDFGAVARLNGLASFGYRELEEVIAGRDLSDLRIYESAEQDGRFWMLLADHAAIHGDDELAEFRVEQALRHGETADAYQRLGDVAVRQGRRRVALRNYGRALELGSRSVWPGAHSVTLRSELGEIEGALRDAERLAEEHAGDAVAGDSVRRLGYRIWSAAEREVMDLAARGRRAELIDVVSRAVDDMARVRASWVAQGAIAAVPSSLRRDKVLLVADKGLPQTLRYRVDQKVEQLELQGRQVTVVDWQDADEAHKQLPWHDVLIVYRAPAWPDIVRLVIDAKAAGKVTFYELDDMIFDVEFPPPIGEYAGQVDAREYQSLMTGMAAYRAAARLCDYAIGSTLPLVERLGALVQTRRAFLHRNGLDSRNPRSLPKAVSSQGESVTVFYGSGTKAHNDDFIDLVLPALDRLLSESSHVRLMVVGHLVLPEWFVRRHRAQIAQLPLTRTVEEYMDILRGADINLAVLQPGVLTDGKSELKWFEAGNFGIPSVVSDTANYRDIIRDGEDGLIARTPDDWYRSLRMLVDDRRARQVIGEAARQRILSEYSLKTLGENLVSIIDAACDDMEARGRHALAEAVARGSS</sequence>
<evidence type="ECO:0000313" key="4">
    <source>
        <dbReference type="EMBL" id="TFU30268.1"/>
    </source>
</evidence>
<dbReference type="OrthoDB" id="506201at2"/>
<evidence type="ECO:0000313" key="5">
    <source>
        <dbReference type="Proteomes" id="UP000298358"/>
    </source>
</evidence>
<reference evidence="4 5" key="1">
    <citation type="submission" date="2019-03" db="EMBL/GenBank/DDBJ databases">
        <title>Diversity of the mouse oral microbiome.</title>
        <authorList>
            <person name="Joseph S."/>
            <person name="Aduse-Opoku J."/>
            <person name="Curtis M."/>
            <person name="Wade W."/>
            <person name="Hashim A."/>
        </authorList>
    </citation>
    <scope>NUCLEOTIDE SEQUENCE [LARGE SCALE GENOMIC DNA]</scope>
    <source>
        <strain evidence="4 5">P1012</strain>
    </source>
</reference>
<keyword evidence="5" id="KW-1185">Reference proteome</keyword>
<feature type="region of interest" description="Disordered" evidence="2">
    <location>
        <begin position="41"/>
        <end position="64"/>
    </location>
</feature>
<dbReference type="GO" id="GO:0016740">
    <property type="term" value="F:transferase activity"/>
    <property type="evidence" value="ECO:0007669"/>
    <property type="project" value="UniProtKB-KW"/>
</dbReference>
<evidence type="ECO:0000256" key="2">
    <source>
        <dbReference type="SAM" id="MobiDB-lite"/>
    </source>
</evidence>
<feature type="repeat" description="TPR" evidence="1">
    <location>
        <begin position="353"/>
        <end position="386"/>
    </location>
</feature>
<dbReference type="InterPro" id="IPR055259">
    <property type="entry name" value="YkvP/CgeB_Glyco_trans-like"/>
</dbReference>
<comment type="caution">
    <text evidence="4">The sequence shown here is derived from an EMBL/GenBank/DDBJ whole genome shotgun (WGS) entry which is preliminary data.</text>
</comment>
<evidence type="ECO:0000259" key="3">
    <source>
        <dbReference type="Pfam" id="PF13524"/>
    </source>
</evidence>
<dbReference type="InterPro" id="IPR019734">
    <property type="entry name" value="TPR_rpt"/>
</dbReference>
<feature type="domain" description="Spore protein YkvP/CgeB glycosyl transferase-like" evidence="3">
    <location>
        <begin position="689"/>
        <end position="826"/>
    </location>
</feature>
<dbReference type="Gene3D" id="3.40.50.2000">
    <property type="entry name" value="Glycogen Phosphorylase B"/>
    <property type="match status" value="1"/>
</dbReference>
<keyword evidence="4" id="KW-0808">Transferase</keyword>
<dbReference type="Proteomes" id="UP000298358">
    <property type="component" value="Unassembled WGS sequence"/>
</dbReference>
<gene>
    <name evidence="4" type="ORF">E4U02_14840</name>
</gene>
<accession>A0A4Y9FPS3</accession>
<keyword evidence="1" id="KW-0802">TPR repeat</keyword>
<dbReference type="AlphaFoldDB" id="A0A4Y9FPS3"/>
<proteinExistence type="predicted"/>
<dbReference type="EMBL" id="SPQB01000064">
    <property type="protein sequence ID" value="TFU30268.1"/>
    <property type="molecule type" value="Genomic_DNA"/>
</dbReference>
<organism evidence="4 5">
    <name type="scientific">Microbacterium paludicola</name>
    <dbReference type="NCBI Taxonomy" id="300019"/>
    <lineage>
        <taxon>Bacteria</taxon>
        <taxon>Bacillati</taxon>
        <taxon>Actinomycetota</taxon>
        <taxon>Actinomycetes</taxon>
        <taxon>Micrococcales</taxon>
        <taxon>Microbacteriaceae</taxon>
        <taxon>Microbacterium</taxon>
    </lineage>
</organism>
<dbReference type="PROSITE" id="PS50005">
    <property type="entry name" value="TPR"/>
    <property type="match status" value="1"/>
</dbReference>
<dbReference type="Gene3D" id="1.25.40.10">
    <property type="entry name" value="Tetratricopeptide repeat domain"/>
    <property type="match status" value="1"/>
</dbReference>
<dbReference type="SUPFAM" id="SSF53756">
    <property type="entry name" value="UDP-Glycosyltransferase/glycogen phosphorylase"/>
    <property type="match status" value="1"/>
</dbReference>
<evidence type="ECO:0000256" key="1">
    <source>
        <dbReference type="PROSITE-ProRule" id="PRU00339"/>
    </source>
</evidence>
<dbReference type="Pfam" id="PF13524">
    <property type="entry name" value="Glyco_trans_1_2"/>
    <property type="match status" value="1"/>
</dbReference>
<dbReference type="InterPro" id="IPR011990">
    <property type="entry name" value="TPR-like_helical_dom_sf"/>
</dbReference>
<name>A0A4Y9FPS3_9MICO</name>